<evidence type="ECO:0000313" key="2">
    <source>
        <dbReference type="EMBL" id="MED6131590.1"/>
    </source>
</evidence>
<dbReference type="CDD" id="cd06222">
    <property type="entry name" value="RNase_H_like"/>
    <property type="match status" value="1"/>
</dbReference>
<accession>A0ABU6S5A3</accession>
<evidence type="ECO:0000259" key="1">
    <source>
        <dbReference type="Pfam" id="PF13456"/>
    </source>
</evidence>
<organism evidence="2 3">
    <name type="scientific">Stylosanthes scabra</name>
    <dbReference type="NCBI Taxonomy" id="79078"/>
    <lineage>
        <taxon>Eukaryota</taxon>
        <taxon>Viridiplantae</taxon>
        <taxon>Streptophyta</taxon>
        <taxon>Embryophyta</taxon>
        <taxon>Tracheophyta</taxon>
        <taxon>Spermatophyta</taxon>
        <taxon>Magnoliopsida</taxon>
        <taxon>eudicotyledons</taxon>
        <taxon>Gunneridae</taxon>
        <taxon>Pentapetalae</taxon>
        <taxon>rosids</taxon>
        <taxon>fabids</taxon>
        <taxon>Fabales</taxon>
        <taxon>Fabaceae</taxon>
        <taxon>Papilionoideae</taxon>
        <taxon>50 kb inversion clade</taxon>
        <taxon>dalbergioids sensu lato</taxon>
        <taxon>Dalbergieae</taxon>
        <taxon>Pterocarpus clade</taxon>
        <taxon>Stylosanthes</taxon>
    </lineage>
</organism>
<reference evidence="2 3" key="1">
    <citation type="journal article" date="2023" name="Plants (Basel)">
        <title>Bridging the Gap: Combining Genomics and Transcriptomics Approaches to Understand Stylosanthes scabra, an Orphan Legume from the Brazilian Caatinga.</title>
        <authorList>
            <person name="Ferreira-Neto J.R.C."/>
            <person name="da Silva M.D."/>
            <person name="Binneck E."/>
            <person name="de Melo N.F."/>
            <person name="da Silva R.H."/>
            <person name="de Melo A.L.T.M."/>
            <person name="Pandolfi V."/>
            <person name="Bustamante F.O."/>
            <person name="Brasileiro-Vidal A.C."/>
            <person name="Benko-Iseppon A.M."/>
        </authorList>
    </citation>
    <scope>NUCLEOTIDE SEQUENCE [LARGE SCALE GENOMIC DNA]</scope>
    <source>
        <tissue evidence="2">Leaves</tissue>
    </source>
</reference>
<feature type="domain" description="RNase H type-1" evidence="1">
    <location>
        <begin position="85"/>
        <end position="154"/>
    </location>
</feature>
<keyword evidence="3" id="KW-1185">Reference proteome</keyword>
<dbReference type="Proteomes" id="UP001341840">
    <property type="component" value="Unassembled WGS sequence"/>
</dbReference>
<dbReference type="Pfam" id="PF13456">
    <property type="entry name" value="RVT_3"/>
    <property type="match status" value="1"/>
</dbReference>
<name>A0ABU6S5A3_9FABA</name>
<dbReference type="InterPro" id="IPR002156">
    <property type="entry name" value="RNaseH_domain"/>
</dbReference>
<comment type="caution">
    <text evidence="2">The sequence shown here is derived from an EMBL/GenBank/DDBJ whole genome shotgun (WGS) entry which is preliminary data.</text>
</comment>
<proteinExistence type="predicted"/>
<dbReference type="EMBL" id="JASCZI010060442">
    <property type="protein sequence ID" value="MED6131590.1"/>
    <property type="molecule type" value="Genomic_DNA"/>
</dbReference>
<protein>
    <recommendedName>
        <fullName evidence="1">RNase H type-1 domain-containing protein</fullName>
    </recommendedName>
</protein>
<dbReference type="InterPro" id="IPR044730">
    <property type="entry name" value="RNase_H-like_dom_plant"/>
</dbReference>
<evidence type="ECO:0000313" key="3">
    <source>
        <dbReference type="Proteomes" id="UP001341840"/>
    </source>
</evidence>
<sequence>MDQGNLNILPWFLNGSKRFPFLFYAVLWWIWWYRNNAIFNASDPWLSEKIIALIRSSSEELHRIFVLQRMSSSSLLKLSWSPPFQAWDLGYRDVLCETDCHEAFILLKADNSATRNDVTELISRIHELLKCSWSVDTSLIQRTANALADALAKYVVLNGVVQVEWPMPSDDFQMLLQRDLEQ</sequence>
<gene>
    <name evidence="2" type="ORF">PIB30_011193</name>
</gene>